<organism evidence="5 6">
    <name type="scientific">Hortaea werneckii</name>
    <name type="common">Black yeast</name>
    <name type="synonym">Cladosporium werneckii</name>
    <dbReference type="NCBI Taxonomy" id="91943"/>
    <lineage>
        <taxon>Eukaryota</taxon>
        <taxon>Fungi</taxon>
        <taxon>Dikarya</taxon>
        <taxon>Ascomycota</taxon>
        <taxon>Pezizomycotina</taxon>
        <taxon>Dothideomycetes</taxon>
        <taxon>Dothideomycetidae</taxon>
        <taxon>Mycosphaerellales</taxon>
        <taxon>Teratosphaeriaceae</taxon>
        <taxon>Hortaea</taxon>
    </lineage>
</organism>
<dbReference type="PANTHER" id="PTHR33365:SF4">
    <property type="entry name" value="CYCLOCHLOROTINE BIOSYNTHESIS PROTEIN O"/>
    <property type="match status" value="1"/>
</dbReference>
<accession>A0A3M6WEE5</accession>
<reference evidence="5 6" key="1">
    <citation type="journal article" date="2018" name="BMC Genomics">
        <title>Genomic evidence for intraspecific hybridization in a clonal and extremely halotolerant yeast.</title>
        <authorList>
            <person name="Gostincar C."/>
            <person name="Stajich J.E."/>
            <person name="Zupancic J."/>
            <person name="Zalar P."/>
            <person name="Gunde-Cimerman N."/>
        </authorList>
    </citation>
    <scope>NUCLEOTIDE SEQUENCE [LARGE SCALE GENOMIC DNA]</scope>
    <source>
        <strain evidence="5 6">EXF-6656</strain>
    </source>
</reference>
<feature type="region of interest" description="Disordered" evidence="4">
    <location>
        <begin position="389"/>
        <end position="527"/>
    </location>
</feature>
<dbReference type="GO" id="GO:0019888">
    <property type="term" value="F:protein phosphatase regulator activity"/>
    <property type="evidence" value="ECO:0007669"/>
    <property type="project" value="InterPro"/>
</dbReference>
<dbReference type="Pfam" id="PF11807">
    <property type="entry name" value="UstYa"/>
    <property type="match status" value="1"/>
</dbReference>
<evidence type="ECO:0000256" key="4">
    <source>
        <dbReference type="SAM" id="MobiDB-lite"/>
    </source>
</evidence>
<dbReference type="VEuPathDB" id="FungiDB:BTJ68_01210"/>
<evidence type="ECO:0000256" key="2">
    <source>
        <dbReference type="ARBA" id="ARBA00009207"/>
    </source>
</evidence>
<dbReference type="AlphaFoldDB" id="A0A3M6WEE5"/>
<dbReference type="GO" id="GO:0043386">
    <property type="term" value="P:mycotoxin biosynthetic process"/>
    <property type="evidence" value="ECO:0007669"/>
    <property type="project" value="InterPro"/>
</dbReference>
<dbReference type="EMBL" id="QWIJ01001053">
    <property type="protein sequence ID" value="RMX76781.1"/>
    <property type="molecule type" value="Genomic_DNA"/>
</dbReference>
<comment type="pathway">
    <text evidence="1">Mycotoxin biosynthesis.</text>
</comment>
<evidence type="ECO:0000313" key="5">
    <source>
        <dbReference type="EMBL" id="RMX76781.1"/>
    </source>
</evidence>
<dbReference type="GO" id="GO:0030289">
    <property type="term" value="C:protein phosphatase 4 complex"/>
    <property type="evidence" value="ECO:0007669"/>
    <property type="project" value="InterPro"/>
</dbReference>
<dbReference type="InterPro" id="IPR015267">
    <property type="entry name" value="PPP4R2"/>
</dbReference>
<dbReference type="PANTHER" id="PTHR33365">
    <property type="entry name" value="YALI0B05434P"/>
    <property type="match status" value="1"/>
</dbReference>
<comment type="similarity">
    <text evidence="2">Belongs to the PPP4R2 family.</text>
</comment>
<dbReference type="Proteomes" id="UP000281245">
    <property type="component" value="Unassembled WGS sequence"/>
</dbReference>
<comment type="similarity">
    <text evidence="3">Belongs to the ustYa family.</text>
</comment>
<sequence length="879" mass="95613">MKSTEELLRQASQDGSIEITEWPRVLETVLQRLHDIVHNDFPKPSLPLPTPLPPTIDPEVVASTPPQVPASQPEQRVNLPDADDFPPNSQNSTKENDGPTDIAARPSAPGFERSPPTHQPVQPPDSMEMDAGTLPPDLLSLYQNTTRALEHGFPQSPPHTIQRLAELVLDPKKYYRFLPSYLRALDRVVSVSSPLSDFPLPTLHADNTGGFLTNGDSSQANGITEREGLGSDESLGGALLTPIPWLQENRINRRGSNEGGELHTENTEMIEGPNGTFGTVETVTATVNGVPSTHQAQQSFYENPSASTDQAHASDNAAGSTSDAQLRQQGAVTQGELLRQEQESGVMPLNQATPRRQLISGGAAAVGREPVGGTASSSIPSDTAANIEGDAMEEDSKSPDEALHAHSGPETVGVEDMGPQHQPLGAQGLDMEAAVGRQKSPPPHQGSEISPAPKVAEEAEKEAQEPGAGQRGKDPQDQDKDMERKRAEENEAKAKEARESNDVVVADADGRPAEEADKAEVTGDLSGGWGAARSAPAARGFTCGCGRLSLSPCRRQSDQTQRNLLVIDHFTSAMPRANGYTAVQQHMADDITGTSLPMLGRNIEEELETASTTRSFTYEPQPRQYERRHPWVSSPFWSVATFVLLAILIIQNAIYIARSTYLNGFATELSALKSHVEMHQTRFVGAIRETPDGNLTVPEPAVDSKGRRFTGVPSPEIEEAWHDLIFGRYVSLTPAEVSFLNADTRISPLTFTNISIPGTIEPGFYGGPDMLHSLHCLNGLRKHTFWDYEHYKDSMEIPEWGRKMHVDHCIEQLRQAVLCHGDLTPVTLKPIRMRAEEGAKGESWVLLGETERQHTCRDGVALAGEWQRLGGERGFFAAA</sequence>
<feature type="compositionally biased region" description="Basic and acidic residues" evidence="4">
    <location>
        <begin position="455"/>
        <end position="464"/>
    </location>
</feature>
<feature type="compositionally biased region" description="Basic and acidic residues" evidence="4">
    <location>
        <begin position="394"/>
        <end position="404"/>
    </location>
</feature>
<gene>
    <name evidence="5" type="ORF">D0869_10411</name>
</gene>
<feature type="compositionally biased region" description="Basic and acidic residues" evidence="4">
    <location>
        <begin position="471"/>
        <end position="501"/>
    </location>
</feature>
<feature type="compositionally biased region" description="Basic and acidic residues" evidence="4">
    <location>
        <begin position="508"/>
        <end position="521"/>
    </location>
</feature>
<dbReference type="Pfam" id="PF09184">
    <property type="entry name" value="PPP4R2"/>
    <property type="match status" value="1"/>
</dbReference>
<evidence type="ECO:0000256" key="3">
    <source>
        <dbReference type="ARBA" id="ARBA00035112"/>
    </source>
</evidence>
<feature type="region of interest" description="Disordered" evidence="4">
    <location>
        <begin position="39"/>
        <end position="138"/>
    </location>
</feature>
<feature type="region of interest" description="Disordered" evidence="4">
    <location>
        <begin position="1"/>
        <end position="21"/>
    </location>
</feature>
<feature type="region of interest" description="Disordered" evidence="4">
    <location>
        <begin position="292"/>
        <end position="326"/>
    </location>
</feature>
<protein>
    <submittedName>
        <fullName evidence="5">Uncharacterized protein</fullName>
    </submittedName>
</protein>
<name>A0A3M6WEE5_HORWE</name>
<evidence type="ECO:0000256" key="1">
    <source>
        <dbReference type="ARBA" id="ARBA00004685"/>
    </source>
</evidence>
<comment type="caution">
    <text evidence="5">The sequence shown here is derived from an EMBL/GenBank/DDBJ whole genome shotgun (WGS) entry which is preliminary data.</text>
</comment>
<feature type="region of interest" description="Disordered" evidence="4">
    <location>
        <begin position="250"/>
        <end position="275"/>
    </location>
</feature>
<dbReference type="OrthoDB" id="3687641at2759"/>
<dbReference type="InterPro" id="IPR021765">
    <property type="entry name" value="UstYa-like"/>
</dbReference>
<feature type="compositionally biased region" description="Pro residues" evidence="4">
    <location>
        <begin position="44"/>
        <end position="56"/>
    </location>
</feature>
<proteinExistence type="inferred from homology"/>
<evidence type="ECO:0000313" key="6">
    <source>
        <dbReference type="Proteomes" id="UP000281245"/>
    </source>
</evidence>